<dbReference type="AlphaFoldDB" id="A0A7J8UBC9"/>
<reference evidence="1 2" key="1">
    <citation type="journal article" date="2019" name="Genome Biol. Evol.">
        <title>Insights into the evolution of the New World diploid cottons (Gossypium, subgenus Houzingenia) based on genome sequencing.</title>
        <authorList>
            <person name="Grover C.E."/>
            <person name="Arick M.A. 2nd"/>
            <person name="Thrash A."/>
            <person name="Conover J.L."/>
            <person name="Sanders W.S."/>
            <person name="Peterson D.G."/>
            <person name="Frelichowski J.E."/>
            <person name="Scheffler J.A."/>
            <person name="Scheffler B.E."/>
            <person name="Wendel J.F."/>
        </authorList>
    </citation>
    <scope>NUCLEOTIDE SEQUENCE [LARGE SCALE GENOMIC DNA]</scope>
    <source>
        <strain evidence="1">57</strain>
        <tissue evidence="1">Leaf</tissue>
    </source>
</reference>
<dbReference type="Proteomes" id="UP000593573">
    <property type="component" value="Unassembled WGS sequence"/>
</dbReference>
<name>A0A7J8UBC9_9ROSI</name>
<accession>A0A7J8UBC9</accession>
<dbReference type="OrthoDB" id="1752183at2759"/>
<evidence type="ECO:0000313" key="2">
    <source>
        <dbReference type="Proteomes" id="UP000593573"/>
    </source>
</evidence>
<protein>
    <submittedName>
        <fullName evidence="1">Uncharacterized protein</fullName>
    </submittedName>
</protein>
<organism evidence="1 2">
    <name type="scientific">Gossypium klotzschianum</name>
    <dbReference type="NCBI Taxonomy" id="34286"/>
    <lineage>
        <taxon>Eukaryota</taxon>
        <taxon>Viridiplantae</taxon>
        <taxon>Streptophyta</taxon>
        <taxon>Embryophyta</taxon>
        <taxon>Tracheophyta</taxon>
        <taxon>Spermatophyta</taxon>
        <taxon>Magnoliopsida</taxon>
        <taxon>eudicotyledons</taxon>
        <taxon>Gunneridae</taxon>
        <taxon>Pentapetalae</taxon>
        <taxon>rosids</taxon>
        <taxon>malvids</taxon>
        <taxon>Malvales</taxon>
        <taxon>Malvaceae</taxon>
        <taxon>Malvoideae</taxon>
        <taxon>Gossypium</taxon>
    </lineage>
</organism>
<gene>
    <name evidence="1" type="ORF">Goklo_015420</name>
</gene>
<proteinExistence type="predicted"/>
<comment type="caution">
    <text evidence="1">The sequence shown here is derived from an EMBL/GenBank/DDBJ whole genome shotgun (WGS) entry which is preliminary data.</text>
</comment>
<sequence length="42" mass="4597">MGNQVYSKRKKSSCGSINHYDIGEELSYVSARRVPKGASSCC</sequence>
<keyword evidence="2" id="KW-1185">Reference proteome</keyword>
<dbReference type="EMBL" id="JABFAB010000005">
    <property type="protein sequence ID" value="MBA0647574.1"/>
    <property type="molecule type" value="Genomic_DNA"/>
</dbReference>
<evidence type="ECO:0000313" key="1">
    <source>
        <dbReference type="EMBL" id="MBA0647574.1"/>
    </source>
</evidence>